<dbReference type="EMBL" id="CP002568">
    <property type="protein sequence ID" value="ADZ69714.1"/>
    <property type="molecule type" value="Genomic_DNA"/>
</dbReference>
<organism evidence="1 2">
    <name type="scientific">Polymorphum gilvum (strain LMG 25793 / CGMCC 1.9160 / SL003B-26A1)</name>
    <dbReference type="NCBI Taxonomy" id="991905"/>
    <lineage>
        <taxon>Bacteria</taxon>
        <taxon>Pseudomonadati</taxon>
        <taxon>Pseudomonadota</taxon>
        <taxon>Alphaproteobacteria</taxon>
        <taxon>Rhodobacterales</taxon>
        <taxon>Paracoccaceae</taxon>
        <taxon>Polymorphum</taxon>
    </lineage>
</organism>
<keyword evidence="2" id="KW-1185">Reference proteome</keyword>
<dbReference type="KEGG" id="pgv:SL003B_1286"/>
<sequence length="149" mass="16525">MTERPGFLTELDRRASEAQQEEVRFRRSFAEEVARRERARVFAFRRAGFMARMTAVCIPADSDEAAAKAAQAAICAEFGWSGGSEAHARILDRFAPVAEAVRRSVTGAADETDPIAEMADFEDWYAETTGSPFLALFDQEPLEAPVVEF</sequence>
<dbReference type="eggNOG" id="ENOG5032ZIR">
    <property type="taxonomic scope" value="Bacteria"/>
</dbReference>
<dbReference type="Proteomes" id="UP000008130">
    <property type="component" value="Chromosome"/>
</dbReference>
<evidence type="ECO:0000313" key="1">
    <source>
        <dbReference type="EMBL" id="ADZ69714.1"/>
    </source>
</evidence>
<protein>
    <submittedName>
        <fullName evidence="1">Uncharacterized protein</fullName>
    </submittedName>
</protein>
<dbReference type="AlphaFoldDB" id="F2J1D2"/>
<evidence type="ECO:0000313" key="2">
    <source>
        <dbReference type="Proteomes" id="UP000008130"/>
    </source>
</evidence>
<accession>F2J1D2</accession>
<reference evidence="1 2" key="1">
    <citation type="journal article" date="2011" name="J. Bacteriol.">
        <title>Complete genome sequence of Polymorphum gilvum SL003B-26A1T, a crude oil-degrading bacterium from oil-polluted saline soil.</title>
        <authorList>
            <person name="Li S.G."/>
            <person name="Tang Y.Q."/>
            <person name="Nie Y."/>
            <person name="Cai M."/>
            <person name="Wu X.L."/>
        </authorList>
    </citation>
    <scope>NUCLEOTIDE SEQUENCE [LARGE SCALE GENOMIC DNA]</scope>
    <source>
        <strain evidence="2">LMG 25793 / CGMCC 1.9160 / SL003B-26A1</strain>
    </source>
</reference>
<gene>
    <name evidence="1" type="ordered locus">SL003B_1286</name>
</gene>
<name>F2J1D2_POLGS</name>
<dbReference type="HOGENOM" id="CLU_134854_0_0_5"/>
<proteinExistence type="predicted"/>
<dbReference type="OrthoDB" id="8451754at2"/>
<dbReference type="RefSeq" id="WP_013652031.1">
    <property type="nucleotide sequence ID" value="NC_015259.1"/>
</dbReference>
<dbReference type="PATRIC" id="fig|991905.3.peg.1318"/>